<dbReference type="GO" id="GO:0005737">
    <property type="term" value="C:cytoplasm"/>
    <property type="evidence" value="ECO:0007669"/>
    <property type="project" value="UniProtKB-SubCell"/>
</dbReference>
<feature type="binding site" evidence="7">
    <location>
        <position position="64"/>
    </location>
    <ligand>
        <name>tRNA</name>
        <dbReference type="ChEBI" id="CHEBI:17843"/>
    </ligand>
</feature>
<dbReference type="Gene3D" id="3.40.50.1470">
    <property type="entry name" value="Peptidyl-tRNA hydrolase"/>
    <property type="match status" value="1"/>
</dbReference>
<comment type="subunit">
    <text evidence="7">Monomer.</text>
</comment>
<evidence type="ECO:0000256" key="3">
    <source>
        <dbReference type="ARBA" id="ARBA00022801"/>
    </source>
</evidence>
<evidence type="ECO:0000313" key="10">
    <source>
        <dbReference type="EMBL" id="KEO74620.1"/>
    </source>
</evidence>
<dbReference type="STRING" id="1048983.EL17_02800"/>
<dbReference type="PANTHER" id="PTHR17224:SF1">
    <property type="entry name" value="PEPTIDYL-TRNA HYDROLASE"/>
    <property type="match status" value="1"/>
</dbReference>
<organism evidence="10 11">
    <name type="scientific">Anditalea andensis</name>
    <dbReference type="NCBI Taxonomy" id="1048983"/>
    <lineage>
        <taxon>Bacteria</taxon>
        <taxon>Pseudomonadati</taxon>
        <taxon>Bacteroidota</taxon>
        <taxon>Cytophagia</taxon>
        <taxon>Cytophagales</taxon>
        <taxon>Cytophagaceae</taxon>
        <taxon>Anditalea</taxon>
    </lineage>
</organism>
<dbReference type="InterPro" id="IPR018171">
    <property type="entry name" value="Pept_tRNA_hydro_CS"/>
</dbReference>
<feature type="binding site" evidence="7">
    <location>
        <position position="15"/>
    </location>
    <ligand>
        <name>tRNA</name>
        <dbReference type="ChEBI" id="CHEBI:17843"/>
    </ligand>
</feature>
<dbReference type="EC" id="3.1.1.29" evidence="1 7"/>
<dbReference type="GO" id="GO:0000049">
    <property type="term" value="F:tRNA binding"/>
    <property type="evidence" value="ECO:0007669"/>
    <property type="project" value="UniProtKB-UniRule"/>
</dbReference>
<dbReference type="CDD" id="cd00462">
    <property type="entry name" value="PTH"/>
    <property type="match status" value="1"/>
</dbReference>
<evidence type="ECO:0000313" key="11">
    <source>
        <dbReference type="Proteomes" id="UP000027821"/>
    </source>
</evidence>
<name>A0A074L2E9_9BACT</name>
<dbReference type="InterPro" id="IPR036416">
    <property type="entry name" value="Pept_tRNA_hydro_sf"/>
</dbReference>
<dbReference type="GO" id="GO:0072344">
    <property type="term" value="P:rescue of stalled ribosome"/>
    <property type="evidence" value="ECO:0007669"/>
    <property type="project" value="UniProtKB-UniRule"/>
</dbReference>
<dbReference type="PANTHER" id="PTHR17224">
    <property type="entry name" value="PEPTIDYL-TRNA HYDROLASE"/>
    <property type="match status" value="1"/>
</dbReference>
<comment type="subcellular location">
    <subcellularLocation>
        <location evidence="7">Cytoplasm</location>
    </subcellularLocation>
</comment>
<feature type="binding site" evidence="7">
    <location>
        <position position="112"/>
    </location>
    <ligand>
        <name>tRNA</name>
        <dbReference type="ChEBI" id="CHEBI:17843"/>
    </ligand>
</feature>
<keyword evidence="7" id="KW-0963">Cytoplasm</keyword>
<keyword evidence="2 7" id="KW-0820">tRNA-binding</keyword>
<dbReference type="GO" id="GO:0006515">
    <property type="term" value="P:protein quality control for misfolded or incompletely synthesized proteins"/>
    <property type="evidence" value="ECO:0007669"/>
    <property type="project" value="UniProtKB-UniRule"/>
</dbReference>
<dbReference type="HAMAP" id="MF_00083">
    <property type="entry name" value="Pept_tRNA_hydro_bact"/>
    <property type="match status" value="1"/>
</dbReference>
<comment type="function">
    <text evidence="7">Hydrolyzes ribosome-free peptidyl-tRNAs (with 1 or more amino acids incorporated), which drop off the ribosome during protein synthesis, or as a result of ribosome stalling.</text>
</comment>
<comment type="caution">
    <text evidence="10">The sequence shown here is derived from an EMBL/GenBank/DDBJ whole genome shotgun (WGS) entry which is preliminary data.</text>
</comment>
<dbReference type="RefSeq" id="WP_035070564.1">
    <property type="nucleotide sequence ID" value="NZ_JMIH01000014.1"/>
</dbReference>
<sequence>MKYLIIGLGNIGPEYELTRHNIGFLTVDRLADQEGVSWTSNRLAFTTDFKYKSRHIHMIKPTTYMNLSGKAMNYWMKELNIPKENVLVIVDDVALPFGSLRLRGKGSSAGHNGLKNIEELTGGQNYARLKFGIGDDFPKGKQVDYVLGRWRKSEIEELPIFMDKAIEMTKAFCTIGLNMTMSQYND</sequence>
<protein>
    <recommendedName>
        <fullName evidence="6 7">Peptidyl-tRNA hydrolase</fullName>
        <shortName evidence="7">Pth</shortName>
        <ecNumber evidence="1 7">3.1.1.29</ecNumber>
    </recommendedName>
</protein>
<keyword evidence="4 7" id="KW-0694">RNA-binding</keyword>
<comment type="catalytic activity">
    <reaction evidence="7 8">
        <text>an N-acyl-L-alpha-aminoacyl-tRNA + H2O = an N-acyl-L-amino acid + a tRNA + H(+)</text>
        <dbReference type="Rhea" id="RHEA:54448"/>
        <dbReference type="Rhea" id="RHEA-COMP:10123"/>
        <dbReference type="Rhea" id="RHEA-COMP:13883"/>
        <dbReference type="ChEBI" id="CHEBI:15377"/>
        <dbReference type="ChEBI" id="CHEBI:15378"/>
        <dbReference type="ChEBI" id="CHEBI:59874"/>
        <dbReference type="ChEBI" id="CHEBI:78442"/>
        <dbReference type="ChEBI" id="CHEBI:138191"/>
        <dbReference type="EC" id="3.1.1.29"/>
    </reaction>
</comment>
<accession>A0A074L2E9</accession>
<gene>
    <name evidence="7" type="primary">pth</name>
    <name evidence="10" type="ORF">EL17_02800</name>
</gene>
<dbReference type="OrthoDB" id="9800507at2"/>
<feature type="active site" description="Proton acceptor" evidence="7">
    <location>
        <position position="20"/>
    </location>
</feature>
<dbReference type="FunFam" id="3.40.50.1470:FF:000001">
    <property type="entry name" value="Peptidyl-tRNA hydrolase"/>
    <property type="match status" value="1"/>
</dbReference>
<dbReference type="PROSITE" id="PS01196">
    <property type="entry name" value="PEPT_TRNA_HYDROL_2"/>
    <property type="match status" value="1"/>
</dbReference>
<feature type="site" description="Discriminates between blocked and unblocked aminoacyl-tRNA" evidence="7">
    <location>
        <position position="10"/>
    </location>
</feature>
<evidence type="ECO:0000256" key="7">
    <source>
        <dbReference type="HAMAP-Rule" id="MF_00083"/>
    </source>
</evidence>
<evidence type="ECO:0000256" key="5">
    <source>
        <dbReference type="ARBA" id="ARBA00038063"/>
    </source>
</evidence>
<dbReference type="eggNOG" id="COG0193">
    <property type="taxonomic scope" value="Bacteria"/>
</dbReference>
<reference evidence="10 11" key="1">
    <citation type="submission" date="2014-04" db="EMBL/GenBank/DDBJ databases">
        <title>Characterization and application of a salt tolerant electro-active bacterium.</title>
        <authorList>
            <person name="Yang L."/>
            <person name="Wei S."/>
            <person name="Tay Q.X.M."/>
        </authorList>
    </citation>
    <scope>NUCLEOTIDE SEQUENCE [LARGE SCALE GENOMIC DNA]</scope>
    <source>
        <strain evidence="10 11">LY1</strain>
    </source>
</reference>
<dbReference type="InterPro" id="IPR001328">
    <property type="entry name" value="Pept_tRNA_hydro"/>
</dbReference>
<dbReference type="GO" id="GO:0004045">
    <property type="term" value="F:peptidyl-tRNA hydrolase activity"/>
    <property type="evidence" value="ECO:0007669"/>
    <property type="project" value="UniProtKB-UniRule"/>
</dbReference>
<dbReference type="EMBL" id="JMIH01000014">
    <property type="protein sequence ID" value="KEO74620.1"/>
    <property type="molecule type" value="Genomic_DNA"/>
</dbReference>
<evidence type="ECO:0000256" key="2">
    <source>
        <dbReference type="ARBA" id="ARBA00022555"/>
    </source>
</evidence>
<dbReference type="SUPFAM" id="SSF53178">
    <property type="entry name" value="Peptidyl-tRNA hydrolase-like"/>
    <property type="match status" value="1"/>
</dbReference>
<evidence type="ECO:0000256" key="4">
    <source>
        <dbReference type="ARBA" id="ARBA00022884"/>
    </source>
</evidence>
<proteinExistence type="inferred from homology"/>
<keyword evidence="11" id="KW-1185">Reference proteome</keyword>
<comment type="function">
    <text evidence="7">Catalyzes the release of premature peptidyl moieties from peptidyl-tRNA molecules trapped in stalled 50S ribosomal subunits, and thus maintains levels of free tRNAs and 50S ribosomes.</text>
</comment>
<dbReference type="NCBIfam" id="TIGR00447">
    <property type="entry name" value="pth"/>
    <property type="match status" value="1"/>
</dbReference>
<evidence type="ECO:0000256" key="9">
    <source>
        <dbReference type="RuleBase" id="RU004320"/>
    </source>
</evidence>
<evidence type="ECO:0000256" key="1">
    <source>
        <dbReference type="ARBA" id="ARBA00013260"/>
    </source>
</evidence>
<feature type="site" description="Stabilizes the basic form of H active site to accept a proton" evidence="7">
    <location>
        <position position="91"/>
    </location>
</feature>
<dbReference type="Pfam" id="PF01195">
    <property type="entry name" value="Pept_tRNA_hydro"/>
    <property type="match status" value="1"/>
</dbReference>
<feature type="binding site" evidence="7">
    <location>
        <position position="66"/>
    </location>
    <ligand>
        <name>tRNA</name>
        <dbReference type="ChEBI" id="CHEBI:17843"/>
    </ligand>
</feature>
<comment type="similarity">
    <text evidence="5 7 9">Belongs to the PTH family.</text>
</comment>
<evidence type="ECO:0000256" key="8">
    <source>
        <dbReference type="RuleBase" id="RU000673"/>
    </source>
</evidence>
<dbReference type="PROSITE" id="PS01195">
    <property type="entry name" value="PEPT_TRNA_HYDROL_1"/>
    <property type="match status" value="1"/>
</dbReference>
<keyword evidence="3 7" id="KW-0378">Hydrolase</keyword>
<evidence type="ECO:0000256" key="6">
    <source>
        <dbReference type="ARBA" id="ARBA00050038"/>
    </source>
</evidence>
<dbReference type="AlphaFoldDB" id="A0A074L2E9"/>
<dbReference type="Proteomes" id="UP000027821">
    <property type="component" value="Unassembled WGS sequence"/>
</dbReference>